<dbReference type="Pfam" id="PF09481">
    <property type="entry name" value="CRISPR_Cse1"/>
    <property type="match status" value="1"/>
</dbReference>
<dbReference type="Gene3D" id="1.10.132.100">
    <property type="match status" value="1"/>
</dbReference>
<evidence type="ECO:0000313" key="1">
    <source>
        <dbReference type="EMBL" id="OTI64062.1"/>
    </source>
</evidence>
<sequence length="522" mass="57380">MTEHYNLLDTPWLPVRLANGEVREMGLLEVYREAERISALAETEPPSLIAQYRLLLAITHRALLLEYGAWKDSGRLRWFREGLPIDVVERYLERWRERFWLFHPQYPFMQVAALASAAETCDKQKPWAQISLASANGNTPVVFDHSYDLAPSAVSADRALCALLGFLQFTPGGLVKTVRDSDKAGALANTAAVVPLADSLAKTLCLALHPASGEAAFDLPAWEREALTIPQLAADPILASGPNDRYTRQSRAVLLLPEEEGCVRWIRFAAGQALADDVQAPDPMASYRPGANNSMVRLSFGEGRVFWRDLPSLLPDSAAAGSKRAAVLDWASNLRSIGADAPSSMLLVAGLASDQAKLLRWRSETVVLPAALLDSEGCANELRRCIRESEDLYGELRKIAVAMLAEALPDPASKDTWARARTSFDNGPAAATYFALLERSLPSLMALIGGDRLEMLDEAEAFWRSRLLAALEVAWQGVREGLGLSVAALRAEAKVRPRYLALLRRYRSERTSSTPLAEEQCA</sequence>
<name>A0A241XT70_PSEAI</name>
<dbReference type="CDD" id="cd09729">
    <property type="entry name" value="Cse1_I-E"/>
    <property type="match status" value="1"/>
</dbReference>
<dbReference type="RefSeq" id="WP_023464407.1">
    <property type="nucleotide sequence ID" value="NZ_CAADLW010000481.1"/>
</dbReference>
<reference evidence="1 2" key="1">
    <citation type="submission" date="2017-05" db="EMBL/GenBank/DDBJ databases">
        <authorList>
            <person name="Song R."/>
            <person name="Chenine A.L."/>
            <person name="Ruprecht R.M."/>
        </authorList>
    </citation>
    <scope>NUCLEOTIDE SEQUENCE [LARGE SCALE GENOMIC DNA]</scope>
    <source>
        <strain evidence="1 2">S567_C10_BS</strain>
    </source>
</reference>
<organism evidence="1 2">
    <name type="scientific">Pseudomonas aeruginosa</name>
    <dbReference type="NCBI Taxonomy" id="287"/>
    <lineage>
        <taxon>Bacteria</taxon>
        <taxon>Pseudomonadati</taxon>
        <taxon>Pseudomonadota</taxon>
        <taxon>Gammaproteobacteria</taxon>
        <taxon>Pseudomonadales</taxon>
        <taxon>Pseudomonadaceae</taxon>
        <taxon>Pseudomonas</taxon>
    </lineage>
</organism>
<dbReference type="AlphaFoldDB" id="A0A241XT70"/>
<dbReference type="InterPro" id="IPR013381">
    <property type="entry name" value="CRISPR-assoc_prot_Cse1"/>
</dbReference>
<protein>
    <submittedName>
        <fullName evidence="1">Type I-E CRISPR-associated protein Cse1/CasA</fullName>
    </submittedName>
</protein>
<accession>A0A241XT70</accession>
<dbReference type="Proteomes" id="UP000194857">
    <property type="component" value="Unassembled WGS sequence"/>
</dbReference>
<dbReference type="EMBL" id="NFFZ01000003">
    <property type="protein sequence ID" value="OTI64062.1"/>
    <property type="molecule type" value="Genomic_DNA"/>
</dbReference>
<dbReference type="NCBIfam" id="TIGR02547">
    <property type="entry name" value="casA_cse1"/>
    <property type="match status" value="1"/>
</dbReference>
<gene>
    <name evidence="1" type="ORF">CAZ10_07550</name>
</gene>
<evidence type="ECO:0000313" key="2">
    <source>
        <dbReference type="Proteomes" id="UP000194857"/>
    </source>
</evidence>
<comment type="caution">
    <text evidence="1">The sequence shown here is derived from an EMBL/GenBank/DDBJ whole genome shotgun (WGS) entry which is preliminary data.</text>
</comment>
<proteinExistence type="predicted"/>